<dbReference type="InterPro" id="IPR036950">
    <property type="entry name" value="PBP_transglycosylase"/>
</dbReference>
<dbReference type="AlphaFoldDB" id="A0A345NP04"/>
<dbReference type="GO" id="GO:0009252">
    <property type="term" value="P:peptidoglycan biosynthetic process"/>
    <property type="evidence" value="ECO:0007669"/>
    <property type="project" value="UniProtKB-KW"/>
</dbReference>
<dbReference type="GO" id="GO:0009002">
    <property type="term" value="F:serine-type D-Ala-D-Ala carboxypeptidase activity"/>
    <property type="evidence" value="ECO:0007669"/>
    <property type="project" value="UniProtKB-EC"/>
</dbReference>
<comment type="similarity">
    <text evidence="1">In the C-terminal section; belongs to the transpeptidase family.</text>
</comment>
<dbReference type="PANTHER" id="PTHR32282">
    <property type="entry name" value="BINDING PROTEIN TRANSPEPTIDASE, PUTATIVE-RELATED"/>
    <property type="match status" value="1"/>
</dbReference>
<feature type="compositionally biased region" description="Low complexity" evidence="14">
    <location>
        <begin position="689"/>
        <end position="702"/>
    </location>
</feature>
<dbReference type="GO" id="GO:0030288">
    <property type="term" value="C:outer membrane-bounded periplasmic space"/>
    <property type="evidence" value="ECO:0007669"/>
    <property type="project" value="TreeGrafter"/>
</dbReference>
<evidence type="ECO:0000256" key="8">
    <source>
        <dbReference type="ARBA" id="ARBA00022960"/>
    </source>
</evidence>
<comment type="similarity">
    <text evidence="2">In the N-terminal section; belongs to the glycosyltransferase 51 family.</text>
</comment>
<dbReference type="KEGG" id="orn:DV701_12095"/>
<feature type="domain" description="Glycosyl transferase family 51" evidence="16">
    <location>
        <begin position="80"/>
        <end position="254"/>
    </location>
</feature>
<dbReference type="RefSeq" id="WP_114928583.1">
    <property type="nucleotide sequence ID" value="NZ_CP031229.1"/>
</dbReference>
<dbReference type="GO" id="GO:0071555">
    <property type="term" value="P:cell wall organization"/>
    <property type="evidence" value="ECO:0007669"/>
    <property type="project" value="UniProtKB-KW"/>
</dbReference>
<feature type="region of interest" description="Disordered" evidence="14">
    <location>
        <begin position="1"/>
        <end position="21"/>
    </location>
</feature>
<feature type="compositionally biased region" description="Pro residues" evidence="14">
    <location>
        <begin position="703"/>
        <end position="730"/>
    </location>
</feature>
<dbReference type="FunFam" id="1.10.3810.10:FF:000001">
    <property type="entry name" value="Penicillin-binding protein 1A"/>
    <property type="match status" value="1"/>
</dbReference>
<evidence type="ECO:0000256" key="5">
    <source>
        <dbReference type="ARBA" id="ARBA00022676"/>
    </source>
</evidence>
<evidence type="ECO:0000256" key="4">
    <source>
        <dbReference type="ARBA" id="ARBA00022670"/>
    </source>
</evidence>
<keyword evidence="9" id="KW-0573">Peptidoglycan synthesis</keyword>
<gene>
    <name evidence="17" type="ORF">DV701_12095</name>
</gene>
<proteinExistence type="inferred from homology"/>
<dbReference type="Proteomes" id="UP000253790">
    <property type="component" value="Chromosome"/>
</dbReference>
<feature type="compositionally biased region" description="Acidic residues" evidence="14">
    <location>
        <begin position="678"/>
        <end position="688"/>
    </location>
</feature>
<keyword evidence="3" id="KW-0121">Carboxypeptidase</keyword>
<evidence type="ECO:0000256" key="1">
    <source>
        <dbReference type="ARBA" id="ARBA00007090"/>
    </source>
</evidence>
<keyword evidence="6" id="KW-0808">Transferase</keyword>
<reference evidence="17 18" key="1">
    <citation type="submission" date="2018-07" db="EMBL/GenBank/DDBJ databases">
        <title>Complete genome sequencing of Ornithinimicrobium sp. AMA3305.</title>
        <authorList>
            <person name="Bae J.-W."/>
        </authorList>
    </citation>
    <scope>NUCLEOTIDE SEQUENCE [LARGE SCALE GENOMIC DNA]</scope>
    <source>
        <strain evidence="17 18">AMA3305</strain>
    </source>
</reference>
<keyword evidence="7" id="KW-0378">Hydrolase</keyword>
<evidence type="ECO:0000259" key="15">
    <source>
        <dbReference type="Pfam" id="PF00905"/>
    </source>
</evidence>
<dbReference type="Pfam" id="PF00912">
    <property type="entry name" value="Transgly"/>
    <property type="match status" value="1"/>
</dbReference>
<dbReference type="SUPFAM" id="SSF53955">
    <property type="entry name" value="Lysozyme-like"/>
    <property type="match status" value="1"/>
</dbReference>
<dbReference type="PANTHER" id="PTHR32282:SF34">
    <property type="entry name" value="PENICILLIN-BINDING PROTEIN 1A"/>
    <property type="match status" value="1"/>
</dbReference>
<evidence type="ECO:0000313" key="18">
    <source>
        <dbReference type="Proteomes" id="UP000253790"/>
    </source>
</evidence>
<dbReference type="GO" id="GO:0008658">
    <property type="term" value="F:penicillin binding"/>
    <property type="evidence" value="ECO:0007669"/>
    <property type="project" value="InterPro"/>
</dbReference>
<keyword evidence="5" id="KW-0328">Glycosyltransferase</keyword>
<dbReference type="InterPro" id="IPR023346">
    <property type="entry name" value="Lysozyme-like_dom_sf"/>
</dbReference>
<dbReference type="InterPro" id="IPR012338">
    <property type="entry name" value="Beta-lactam/transpept-like"/>
</dbReference>
<feature type="compositionally biased region" description="Gly residues" evidence="14">
    <location>
        <begin position="736"/>
        <end position="759"/>
    </location>
</feature>
<name>A0A345NP04_9MICO</name>
<keyword evidence="10" id="KW-0511">Multifunctional enzyme</keyword>
<keyword evidence="11" id="KW-0961">Cell wall biogenesis/degradation</keyword>
<organism evidence="17 18">
    <name type="scientific">Ornithinimicrobium avium</name>
    <dbReference type="NCBI Taxonomy" id="2283195"/>
    <lineage>
        <taxon>Bacteria</taxon>
        <taxon>Bacillati</taxon>
        <taxon>Actinomycetota</taxon>
        <taxon>Actinomycetes</taxon>
        <taxon>Micrococcales</taxon>
        <taxon>Ornithinimicrobiaceae</taxon>
        <taxon>Ornithinimicrobium</taxon>
    </lineage>
</organism>
<keyword evidence="4" id="KW-0645">Protease</keyword>
<evidence type="ECO:0000313" key="17">
    <source>
        <dbReference type="EMBL" id="AXH96762.1"/>
    </source>
</evidence>
<evidence type="ECO:0000256" key="2">
    <source>
        <dbReference type="ARBA" id="ARBA00007739"/>
    </source>
</evidence>
<evidence type="ECO:0000256" key="9">
    <source>
        <dbReference type="ARBA" id="ARBA00022984"/>
    </source>
</evidence>
<accession>A0A345NP04</accession>
<dbReference type="InterPro" id="IPR050396">
    <property type="entry name" value="Glycosyltr_51/Transpeptidase"/>
</dbReference>
<dbReference type="Gene3D" id="3.40.710.10">
    <property type="entry name" value="DD-peptidase/beta-lactamase superfamily"/>
    <property type="match status" value="1"/>
</dbReference>
<evidence type="ECO:0000256" key="6">
    <source>
        <dbReference type="ARBA" id="ARBA00022679"/>
    </source>
</evidence>
<feature type="region of interest" description="Disordered" evidence="14">
    <location>
        <begin position="651"/>
        <end position="768"/>
    </location>
</feature>
<comment type="catalytic activity">
    <reaction evidence="13">
        <text>[GlcNAc-(1-&gt;4)-Mur2Ac(oyl-L-Ala-gamma-D-Glu-L-Lys-D-Ala-D-Ala)](n)-di-trans,octa-cis-undecaprenyl diphosphate + beta-D-GlcNAc-(1-&gt;4)-Mur2Ac(oyl-L-Ala-gamma-D-Glu-L-Lys-D-Ala-D-Ala)-di-trans,octa-cis-undecaprenyl diphosphate = [GlcNAc-(1-&gt;4)-Mur2Ac(oyl-L-Ala-gamma-D-Glu-L-Lys-D-Ala-D-Ala)](n+1)-di-trans,octa-cis-undecaprenyl diphosphate + di-trans,octa-cis-undecaprenyl diphosphate + H(+)</text>
        <dbReference type="Rhea" id="RHEA:23708"/>
        <dbReference type="Rhea" id="RHEA-COMP:9602"/>
        <dbReference type="Rhea" id="RHEA-COMP:9603"/>
        <dbReference type="ChEBI" id="CHEBI:15378"/>
        <dbReference type="ChEBI" id="CHEBI:58405"/>
        <dbReference type="ChEBI" id="CHEBI:60033"/>
        <dbReference type="ChEBI" id="CHEBI:78435"/>
        <dbReference type="EC" id="2.4.99.28"/>
    </reaction>
</comment>
<dbReference type="GO" id="GO:0008360">
    <property type="term" value="P:regulation of cell shape"/>
    <property type="evidence" value="ECO:0007669"/>
    <property type="project" value="UniProtKB-KW"/>
</dbReference>
<dbReference type="Gene3D" id="1.10.3810.10">
    <property type="entry name" value="Biosynthetic peptidoglycan transglycosylase-like"/>
    <property type="match status" value="1"/>
</dbReference>
<evidence type="ECO:0000256" key="10">
    <source>
        <dbReference type="ARBA" id="ARBA00023268"/>
    </source>
</evidence>
<sequence length="768" mass="80812">MSPSTPSPRTRKEAQATRRRRPPGRWRRALIWLVGLGLLAVAVLAAAFAVAYARTEVPAPNDFADAQSTILYYADGQTELARFTGGYDREDVPLSQVPDHVQKAVLAAEDRSFYDNEGVSVSGTLRGAWRTLTGGTVQSGSTITQQYVKNYYLTADQTLTRKFREIMISIKIDNEQSKDEILDNYLNVIYFGRGAYGIQTASEAYFGKDVSDLTESEGAFLAAVMNAPSLFDPDYADGNQERAQQRWNYVLDGMVQEGWLDASAREGMTFPDVREPSPTSAAQGVEGYVAQEVRGDLRDLLGLEDAQIDTGGLRVTTTIVKKHQDAAKKAVKAFRPTGEGTGDITTALTAVRPGDGAITAMYGGEDYQQTQLNAATSARVQAGSLFKPITLTAAVADGVDTLTTFEGPSPMTFGTGDGEVEVRNFRDVSFGTLDLRIALAESVNTIYVQLNELIGPEKTVEAAVDLGIPEDTPGLGTDLTNVLGTASPTLVEMTNAYATLAAEGQRAEPYLVQQVTTASGDVTYEADPQTEDGVDADVAADVTDAMTYVMTQGSGTTAGDVGRPVAGKSGTSEDNVSAWFDGFAPQLATGVVMYKGDGTVPMQDVGGLDQVTGGTFPAQVWGEFMRLAMEGEEVVPFPPRVGVGDVLATTEAPQVTGTVDQEPEPSPTDEPTRTTSEEPTETTSEEPTETTSVEPTSPEPTETAPPPTDTAPAPTTPAPSPPAPTSPTPTDPGTGAPPGQGGGPPGQGGGPPGQGGGPPGQDAPRPTG</sequence>
<evidence type="ECO:0000256" key="11">
    <source>
        <dbReference type="ARBA" id="ARBA00023316"/>
    </source>
</evidence>
<dbReference type="GO" id="GO:0008955">
    <property type="term" value="F:peptidoglycan glycosyltransferase activity"/>
    <property type="evidence" value="ECO:0007669"/>
    <property type="project" value="UniProtKB-EC"/>
</dbReference>
<evidence type="ECO:0000259" key="16">
    <source>
        <dbReference type="Pfam" id="PF00912"/>
    </source>
</evidence>
<evidence type="ECO:0000256" key="3">
    <source>
        <dbReference type="ARBA" id="ARBA00022645"/>
    </source>
</evidence>
<dbReference type="SUPFAM" id="SSF56601">
    <property type="entry name" value="beta-lactamase/transpeptidase-like"/>
    <property type="match status" value="1"/>
</dbReference>
<feature type="domain" description="Penicillin-binding protein transpeptidase" evidence="15">
    <location>
        <begin position="348"/>
        <end position="593"/>
    </location>
</feature>
<evidence type="ECO:0000256" key="14">
    <source>
        <dbReference type="SAM" id="MobiDB-lite"/>
    </source>
</evidence>
<dbReference type="EMBL" id="CP031229">
    <property type="protein sequence ID" value="AXH96762.1"/>
    <property type="molecule type" value="Genomic_DNA"/>
</dbReference>
<evidence type="ECO:0000256" key="13">
    <source>
        <dbReference type="ARBA" id="ARBA00049902"/>
    </source>
</evidence>
<dbReference type="Pfam" id="PF00905">
    <property type="entry name" value="Transpeptidase"/>
    <property type="match status" value="1"/>
</dbReference>
<protein>
    <submittedName>
        <fullName evidence="17">Penicillin-binding protein</fullName>
    </submittedName>
</protein>
<dbReference type="InterPro" id="IPR001460">
    <property type="entry name" value="PCN-bd_Tpept"/>
</dbReference>
<dbReference type="InterPro" id="IPR001264">
    <property type="entry name" value="Glyco_trans_51"/>
</dbReference>
<keyword evidence="8" id="KW-0133">Cell shape</keyword>
<keyword evidence="18" id="KW-1185">Reference proteome</keyword>
<dbReference type="OrthoDB" id="9766909at2"/>
<evidence type="ECO:0000256" key="12">
    <source>
        <dbReference type="ARBA" id="ARBA00034000"/>
    </source>
</evidence>
<dbReference type="GO" id="GO:0006508">
    <property type="term" value="P:proteolysis"/>
    <property type="evidence" value="ECO:0007669"/>
    <property type="project" value="UniProtKB-KW"/>
</dbReference>
<comment type="catalytic activity">
    <reaction evidence="12">
        <text>Preferential cleavage: (Ac)2-L-Lys-D-Ala-|-D-Ala. Also transpeptidation of peptidyl-alanyl moieties that are N-acyl substituents of D-alanine.</text>
        <dbReference type="EC" id="3.4.16.4"/>
    </reaction>
</comment>
<evidence type="ECO:0000256" key="7">
    <source>
        <dbReference type="ARBA" id="ARBA00022801"/>
    </source>
</evidence>